<dbReference type="Pfam" id="PF00023">
    <property type="entry name" value="Ank"/>
    <property type="match status" value="3"/>
</dbReference>
<evidence type="ECO:0000256" key="2">
    <source>
        <dbReference type="ARBA" id="ARBA00023043"/>
    </source>
</evidence>
<proteinExistence type="predicted"/>
<keyword evidence="1" id="KW-0677">Repeat</keyword>
<dbReference type="Proteomes" id="UP001470230">
    <property type="component" value="Unassembled WGS sequence"/>
</dbReference>
<evidence type="ECO:0000256" key="1">
    <source>
        <dbReference type="ARBA" id="ARBA00022737"/>
    </source>
</evidence>
<dbReference type="EMBL" id="JAPFFF010000030">
    <property type="protein sequence ID" value="KAK8845846.1"/>
    <property type="molecule type" value="Genomic_DNA"/>
</dbReference>
<gene>
    <name evidence="4" type="ORF">M9Y10_020769</name>
</gene>
<evidence type="ECO:0000313" key="4">
    <source>
        <dbReference type="EMBL" id="KAK8845846.1"/>
    </source>
</evidence>
<name>A0ABR2HEI8_9EUKA</name>
<reference evidence="4 5" key="1">
    <citation type="submission" date="2024-04" db="EMBL/GenBank/DDBJ databases">
        <title>Tritrichomonas musculus Genome.</title>
        <authorList>
            <person name="Alves-Ferreira E."/>
            <person name="Grigg M."/>
            <person name="Lorenzi H."/>
            <person name="Galac M."/>
        </authorList>
    </citation>
    <scope>NUCLEOTIDE SEQUENCE [LARGE SCALE GENOMIC DNA]</scope>
    <source>
        <strain evidence="4 5">EAF2021</strain>
    </source>
</reference>
<evidence type="ECO:0000256" key="3">
    <source>
        <dbReference type="PROSITE-ProRule" id="PRU00023"/>
    </source>
</evidence>
<protein>
    <recommendedName>
        <fullName evidence="6">Ankyrin</fullName>
    </recommendedName>
</protein>
<dbReference type="PROSITE" id="PS50297">
    <property type="entry name" value="ANK_REP_REGION"/>
    <property type="match status" value="1"/>
</dbReference>
<dbReference type="PROSITE" id="PS50088">
    <property type="entry name" value="ANK_REPEAT"/>
    <property type="match status" value="1"/>
</dbReference>
<dbReference type="InterPro" id="IPR002110">
    <property type="entry name" value="Ankyrin_rpt"/>
</dbReference>
<feature type="repeat" description="ANK" evidence="3">
    <location>
        <begin position="404"/>
        <end position="437"/>
    </location>
</feature>
<evidence type="ECO:0000313" key="5">
    <source>
        <dbReference type="Proteomes" id="UP001470230"/>
    </source>
</evidence>
<keyword evidence="5" id="KW-1185">Reference proteome</keyword>
<keyword evidence="2 3" id="KW-0040">ANK repeat</keyword>
<dbReference type="SMART" id="SM00248">
    <property type="entry name" value="ANK"/>
    <property type="match status" value="8"/>
</dbReference>
<dbReference type="Pfam" id="PF12796">
    <property type="entry name" value="Ank_2"/>
    <property type="match status" value="2"/>
</dbReference>
<dbReference type="PANTHER" id="PTHR24124:SF14">
    <property type="entry name" value="CHROMOSOME UNDETERMINED SCAFFOLD_25, WHOLE GENOME SHOTGUN SEQUENCE"/>
    <property type="match status" value="1"/>
</dbReference>
<dbReference type="PANTHER" id="PTHR24124">
    <property type="entry name" value="ANKYRIN REPEAT FAMILY A"/>
    <property type="match status" value="1"/>
</dbReference>
<dbReference type="SUPFAM" id="SSF48403">
    <property type="entry name" value="Ankyrin repeat"/>
    <property type="match status" value="2"/>
</dbReference>
<evidence type="ECO:0008006" key="6">
    <source>
        <dbReference type="Google" id="ProtNLM"/>
    </source>
</evidence>
<sequence>MTALHIALEKDNQEIIKTLLSCQNIDVNIKYNLEKHSKFADMAYKANEEKTSLCMAIEKENIEAVRLLLSFKNINVNTPLKRKSESYRKEDQLVVEKEWWWSEEYFGKLEIKEEKTPLFISVEKGNLEIVKLLLPCKDIQPNLLSKSYICYSEDNIRKQKEKLRTALHEAVEKNNAEMVQEILKKWIVNINLFEKVSIVINDFTYYYAEKTALHIAVENENNEIIGLLLSIFDINVNIIRKEYKKPQESIKEDDHNYDHWTSKKEETALIIAIEKNNVSIVQLLLAHKNIDVNQLCTFKYVKNDFSLRIMEHLKNWAYQDFGERYYIEYENEEEAIKNKDENNPEYYLHLPIYVDNNAFTVEMKITALNIAIKEQRIEIIKLLLENEDIDVNAKSFVHQNGQTEEKTALHLAVEKENQEIIKILLNQTKIDVNAKDENWKTPIEYSQNEQIIQLFNHYVNDCA</sequence>
<dbReference type="Gene3D" id="1.25.40.20">
    <property type="entry name" value="Ankyrin repeat-containing domain"/>
    <property type="match status" value="4"/>
</dbReference>
<dbReference type="InterPro" id="IPR036770">
    <property type="entry name" value="Ankyrin_rpt-contain_sf"/>
</dbReference>
<accession>A0ABR2HEI8</accession>
<comment type="caution">
    <text evidence="4">The sequence shown here is derived from an EMBL/GenBank/DDBJ whole genome shotgun (WGS) entry which is preliminary data.</text>
</comment>
<organism evidence="4 5">
    <name type="scientific">Tritrichomonas musculus</name>
    <dbReference type="NCBI Taxonomy" id="1915356"/>
    <lineage>
        <taxon>Eukaryota</taxon>
        <taxon>Metamonada</taxon>
        <taxon>Parabasalia</taxon>
        <taxon>Tritrichomonadida</taxon>
        <taxon>Tritrichomonadidae</taxon>
        <taxon>Tritrichomonas</taxon>
    </lineage>
</organism>